<dbReference type="Proteomes" id="UP000499080">
    <property type="component" value="Unassembled WGS sequence"/>
</dbReference>
<keyword evidence="2" id="KW-1185">Reference proteome</keyword>
<reference evidence="1 2" key="1">
    <citation type="journal article" date="2019" name="Sci. Rep.">
        <title>Orb-weaving spider Araneus ventricosus genome elucidates the spidroin gene catalogue.</title>
        <authorList>
            <person name="Kono N."/>
            <person name="Nakamura H."/>
            <person name="Ohtoshi R."/>
            <person name="Moran D.A.P."/>
            <person name="Shinohara A."/>
            <person name="Yoshida Y."/>
            <person name="Fujiwara M."/>
            <person name="Mori M."/>
            <person name="Tomita M."/>
            <person name="Arakawa K."/>
        </authorList>
    </citation>
    <scope>NUCLEOTIDE SEQUENCE [LARGE SCALE GENOMIC DNA]</scope>
</reference>
<dbReference type="EMBL" id="BGPR01010311">
    <property type="protein sequence ID" value="GBN45490.1"/>
    <property type="molecule type" value="Genomic_DNA"/>
</dbReference>
<evidence type="ECO:0000313" key="1">
    <source>
        <dbReference type="EMBL" id="GBN45490.1"/>
    </source>
</evidence>
<organism evidence="1 2">
    <name type="scientific">Araneus ventricosus</name>
    <name type="common">Orbweaver spider</name>
    <name type="synonym">Epeira ventricosa</name>
    <dbReference type="NCBI Taxonomy" id="182803"/>
    <lineage>
        <taxon>Eukaryota</taxon>
        <taxon>Metazoa</taxon>
        <taxon>Ecdysozoa</taxon>
        <taxon>Arthropoda</taxon>
        <taxon>Chelicerata</taxon>
        <taxon>Arachnida</taxon>
        <taxon>Araneae</taxon>
        <taxon>Araneomorphae</taxon>
        <taxon>Entelegynae</taxon>
        <taxon>Araneoidea</taxon>
        <taxon>Araneidae</taxon>
        <taxon>Araneus</taxon>
    </lineage>
</organism>
<accession>A0A4Y2P4X8</accession>
<comment type="caution">
    <text evidence="1">The sequence shown here is derived from an EMBL/GenBank/DDBJ whole genome shotgun (WGS) entry which is preliminary data.</text>
</comment>
<dbReference type="AlphaFoldDB" id="A0A4Y2P4X8"/>
<protein>
    <submittedName>
        <fullName evidence="1">Uncharacterized protein</fullName>
    </submittedName>
</protein>
<proteinExistence type="predicted"/>
<gene>
    <name evidence="1" type="ORF">AVEN_90876_1</name>
</gene>
<evidence type="ECO:0000313" key="2">
    <source>
        <dbReference type="Proteomes" id="UP000499080"/>
    </source>
</evidence>
<sequence length="155" mass="18447">MTNPYTLIQELVVLPECYLPFLQLTGTPGENNHLFKKRQRKKRHENNDSRTRLKLIRLNATNLVTILQKRRKYLRNKPTCNVLSLKTQFIHLNFLTLTLMIIWTQRSSITKNASFLVSKETRNCGIPVFYVQALTPFHLYWLRQIPIPWRCDFCN</sequence>
<name>A0A4Y2P4X8_ARAVE</name>